<dbReference type="SUPFAM" id="SSF63829">
    <property type="entry name" value="Calcium-dependent phosphotriesterase"/>
    <property type="match status" value="1"/>
</dbReference>
<dbReference type="Proteomes" id="UP000654345">
    <property type="component" value="Unassembled WGS sequence"/>
</dbReference>
<evidence type="ECO:0008006" key="3">
    <source>
        <dbReference type="Google" id="ProtNLM"/>
    </source>
</evidence>
<organism evidence="1 2">
    <name type="scientific">Ktedonobacter robiniae</name>
    <dbReference type="NCBI Taxonomy" id="2778365"/>
    <lineage>
        <taxon>Bacteria</taxon>
        <taxon>Bacillati</taxon>
        <taxon>Chloroflexota</taxon>
        <taxon>Ktedonobacteria</taxon>
        <taxon>Ktedonobacterales</taxon>
        <taxon>Ktedonobacteraceae</taxon>
        <taxon>Ktedonobacter</taxon>
    </lineage>
</organism>
<accession>A0ABQ3UQQ2</accession>
<proteinExistence type="predicted"/>
<dbReference type="PANTHER" id="PTHR40274:SF3">
    <property type="entry name" value="VIRGINIAMYCIN B LYASE"/>
    <property type="match status" value="1"/>
</dbReference>
<dbReference type="EMBL" id="BNJG01000001">
    <property type="protein sequence ID" value="GHO55035.1"/>
    <property type="molecule type" value="Genomic_DNA"/>
</dbReference>
<name>A0ABQ3UQQ2_9CHLR</name>
<evidence type="ECO:0000313" key="1">
    <source>
        <dbReference type="EMBL" id="GHO55035.1"/>
    </source>
</evidence>
<dbReference type="PANTHER" id="PTHR40274">
    <property type="entry name" value="VIRGINIAMYCIN B LYASE"/>
    <property type="match status" value="1"/>
</dbReference>
<dbReference type="Pfam" id="PF24684">
    <property type="entry name" value="Vgb_lyase"/>
    <property type="match status" value="1"/>
</dbReference>
<reference evidence="1 2" key="1">
    <citation type="journal article" date="2021" name="Int. J. Syst. Evol. Microbiol.">
        <title>Reticulibacter mediterranei gen. nov., sp. nov., within the new family Reticulibacteraceae fam. nov., and Ktedonospora formicarum gen. nov., sp. nov., Ktedonobacter robiniae sp. nov., Dictyobacter formicarum sp. nov. and Dictyobacter arantiisoli sp. nov., belonging to the class Ktedonobacteria.</title>
        <authorList>
            <person name="Yabe S."/>
            <person name="Zheng Y."/>
            <person name="Wang C.M."/>
            <person name="Sakai Y."/>
            <person name="Abe K."/>
            <person name="Yokota A."/>
            <person name="Donadio S."/>
            <person name="Cavaletti L."/>
            <person name="Monciardini P."/>
        </authorList>
    </citation>
    <scope>NUCLEOTIDE SEQUENCE [LARGE SCALE GENOMIC DNA]</scope>
    <source>
        <strain evidence="1 2">SOSP1-30</strain>
    </source>
</reference>
<protein>
    <recommendedName>
        <fullName evidence="3">SMP-30/Gluconolactonase/LRE-like region domain-containing protein</fullName>
    </recommendedName>
</protein>
<dbReference type="InterPro" id="IPR051344">
    <property type="entry name" value="Vgb"/>
</dbReference>
<dbReference type="SUPFAM" id="SSF101898">
    <property type="entry name" value="NHL repeat"/>
    <property type="match status" value="1"/>
</dbReference>
<dbReference type="Gene3D" id="2.130.10.10">
    <property type="entry name" value="YVTN repeat-like/Quinoprotein amine dehydrogenase"/>
    <property type="match status" value="2"/>
</dbReference>
<dbReference type="InterPro" id="IPR015943">
    <property type="entry name" value="WD40/YVTN_repeat-like_dom_sf"/>
</dbReference>
<gene>
    <name evidence="1" type="ORF">KSB_35100</name>
</gene>
<evidence type="ECO:0000313" key="2">
    <source>
        <dbReference type="Proteomes" id="UP000654345"/>
    </source>
</evidence>
<sequence>MAHMWRTKGLPSTQQARRLTWLLPLLCLLLWLLPACSNFTQDNQAGSSNGTQDAPPLTLSTSGRFREYTLPQAHSGLMRPAVDSQGRVWFSEMSRGYLAAFDPRTRSLQQMTPPESAGGLMGVTVALDDTIWFAEEYGNFIGHYDPRSGQFKNYHLPILSIPDPQDAQKTLKLSSAPNEIVFDPHGNAWFTELNADSVGMLNPKTGEIKQYPLSAQSSVQKLNPYGLALDHQGMLWVTLSSSAQLARLDPASGKVQLYPLPDPQLYLMQVTSNRQGTIWATGFNKLQLLKFEPASTRFTSYPVSSKKSQETDGTVYDVVALSNGDIWMSVPSENALARLDAKSHALTFTPLPTSGAYPLGLALSSDNTQLWFTESASDKIGVYKLA</sequence>
<comment type="caution">
    <text evidence="1">The sequence shown here is derived from an EMBL/GenBank/DDBJ whole genome shotgun (WGS) entry which is preliminary data.</text>
</comment>
<keyword evidence="2" id="KW-1185">Reference proteome</keyword>